<sequence>MSTQHRDSLAIVLGQQRRHNANKAKSTNRQPSQRHTIHPTGTVHPPHRLVLPASHPPPPTIPLKLPNKPIPHATTHTLPISTYSTLTNALSRGTGVQERYTHPQQNISRQSTVLTYYDPKVHQSIWSSLAGALGS</sequence>
<keyword evidence="3" id="KW-1185">Reference proteome</keyword>
<dbReference type="AlphaFoldDB" id="A0A0D0BJF0"/>
<dbReference type="InParanoid" id="A0A0D0BJF0"/>
<protein>
    <submittedName>
        <fullName evidence="2">Uncharacterized protein</fullName>
    </submittedName>
</protein>
<evidence type="ECO:0000256" key="1">
    <source>
        <dbReference type="SAM" id="MobiDB-lite"/>
    </source>
</evidence>
<evidence type="ECO:0000313" key="3">
    <source>
        <dbReference type="Proteomes" id="UP000054538"/>
    </source>
</evidence>
<organism evidence="2 3">
    <name type="scientific">Paxillus rubicundulus Ve08.2h10</name>
    <dbReference type="NCBI Taxonomy" id="930991"/>
    <lineage>
        <taxon>Eukaryota</taxon>
        <taxon>Fungi</taxon>
        <taxon>Dikarya</taxon>
        <taxon>Basidiomycota</taxon>
        <taxon>Agaricomycotina</taxon>
        <taxon>Agaricomycetes</taxon>
        <taxon>Agaricomycetidae</taxon>
        <taxon>Boletales</taxon>
        <taxon>Paxilineae</taxon>
        <taxon>Paxillaceae</taxon>
        <taxon>Paxillus</taxon>
    </lineage>
</organism>
<accession>A0A0D0BJF0</accession>
<feature type="compositionally biased region" description="Polar residues" evidence="1">
    <location>
        <begin position="23"/>
        <end position="34"/>
    </location>
</feature>
<feature type="compositionally biased region" description="Low complexity" evidence="1">
    <location>
        <begin position="62"/>
        <end position="71"/>
    </location>
</feature>
<feature type="region of interest" description="Disordered" evidence="1">
    <location>
        <begin position="13"/>
        <end position="76"/>
    </location>
</feature>
<reference evidence="2 3" key="1">
    <citation type="submission" date="2014-04" db="EMBL/GenBank/DDBJ databases">
        <authorList>
            <consortium name="DOE Joint Genome Institute"/>
            <person name="Kuo A."/>
            <person name="Kohler A."/>
            <person name="Jargeat P."/>
            <person name="Nagy L.G."/>
            <person name="Floudas D."/>
            <person name="Copeland A."/>
            <person name="Barry K.W."/>
            <person name="Cichocki N."/>
            <person name="Veneault-Fourrey C."/>
            <person name="LaButti K."/>
            <person name="Lindquist E.A."/>
            <person name="Lipzen A."/>
            <person name="Lundell T."/>
            <person name="Morin E."/>
            <person name="Murat C."/>
            <person name="Sun H."/>
            <person name="Tunlid A."/>
            <person name="Henrissat B."/>
            <person name="Grigoriev I.V."/>
            <person name="Hibbett D.S."/>
            <person name="Martin F."/>
            <person name="Nordberg H.P."/>
            <person name="Cantor M.N."/>
            <person name="Hua S.X."/>
        </authorList>
    </citation>
    <scope>NUCLEOTIDE SEQUENCE [LARGE SCALE GENOMIC DNA]</scope>
    <source>
        <strain evidence="2 3">Ve08.2h10</strain>
    </source>
</reference>
<gene>
    <name evidence="2" type="ORF">PAXRUDRAFT_676929</name>
</gene>
<dbReference type="Proteomes" id="UP000054538">
    <property type="component" value="Unassembled WGS sequence"/>
</dbReference>
<dbReference type="HOGENOM" id="CLU_1886441_0_0_1"/>
<proteinExistence type="predicted"/>
<name>A0A0D0BJF0_9AGAM</name>
<reference evidence="3" key="2">
    <citation type="submission" date="2015-01" db="EMBL/GenBank/DDBJ databases">
        <title>Evolutionary Origins and Diversification of the Mycorrhizal Mutualists.</title>
        <authorList>
            <consortium name="DOE Joint Genome Institute"/>
            <consortium name="Mycorrhizal Genomics Consortium"/>
            <person name="Kohler A."/>
            <person name="Kuo A."/>
            <person name="Nagy L.G."/>
            <person name="Floudas D."/>
            <person name="Copeland A."/>
            <person name="Barry K.W."/>
            <person name="Cichocki N."/>
            <person name="Veneault-Fourrey C."/>
            <person name="LaButti K."/>
            <person name="Lindquist E.A."/>
            <person name="Lipzen A."/>
            <person name="Lundell T."/>
            <person name="Morin E."/>
            <person name="Murat C."/>
            <person name="Riley R."/>
            <person name="Ohm R."/>
            <person name="Sun H."/>
            <person name="Tunlid A."/>
            <person name="Henrissat B."/>
            <person name="Grigoriev I.V."/>
            <person name="Hibbett D.S."/>
            <person name="Martin F."/>
        </authorList>
    </citation>
    <scope>NUCLEOTIDE SEQUENCE [LARGE SCALE GENOMIC DNA]</scope>
    <source>
        <strain evidence="3">Ve08.2h10</strain>
    </source>
</reference>
<evidence type="ECO:0000313" key="2">
    <source>
        <dbReference type="EMBL" id="KIK71782.1"/>
    </source>
</evidence>
<dbReference type="EMBL" id="KN831672">
    <property type="protein sequence ID" value="KIK71782.1"/>
    <property type="molecule type" value="Genomic_DNA"/>
</dbReference>